<evidence type="ECO:0000313" key="2">
    <source>
        <dbReference type="EMBL" id="GFD08669.1"/>
    </source>
</evidence>
<protein>
    <submittedName>
        <fullName evidence="2">Histone deacetylase 5</fullName>
    </submittedName>
</protein>
<gene>
    <name evidence="2" type="ORF">Tci_880638</name>
</gene>
<proteinExistence type="predicted"/>
<feature type="region of interest" description="Disordered" evidence="1">
    <location>
        <begin position="1"/>
        <end position="25"/>
    </location>
</feature>
<comment type="caution">
    <text evidence="2">The sequence shown here is derived from an EMBL/GenBank/DDBJ whole genome shotgun (WGS) entry which is preliminary data.</text>
</comment>
<accession>A0A699TH96</accession>
<sequence>MCIMWQQTYSSESDDEYDDGSNAFPEDLQEDVTIPLSKLKLTEDTHDA</sequence>
<organism evidence="2">
    <name type="scientific">Tanacetum cinerariifolium</name>
    <name type="common">Dalmatian daisy</name>
    <name type="synonym">Chrysanthemum cinerariifolium</name>
    <dbReference type="NCBI Taxonomy" id="118510"/>
    <lineage>
        <taxon>Eukaryota</taxon>
        <taxon>Viridiplantae</taxon>
        <taxon>Streptophyta</taxon>
        <taxon>Embryophyta</taxon>
        <taxon>Tracheophyta</taxon>
        <taxon>Spermatophyta</taxon>
        <taxon>Magnoliopsida</taxon>
        <taxon>eudicotyledons</taxon>
        <taxon>Gunneridae</taxon>
        <taxon>Pentapetalae</taxon>
        <taxon>asterids</taxon>
        <taxon>campanulids</taxon>
        <taxon>Asterales</taxon>
        <taxon>Asteraceae</taxon>
        <taxon>Asteroideae</taxon>
        <taxon>Anthemideae</taxon>
        <taxon>Anthemidinae</taxon>
        <taxon>Tanacetum</taxon>
    </lineage>
</organism>
<dbReference type="AlphaFoldDB" id="A0A699TH96"/>
<feature type="non-terminal residue" evidence="2">
    <location>
        <position position="48"/>
    </location>
</feature>
<dbReference type="EMBL" id="BKCJ011240039">
    <property type="protein sequence ID" value="GFD08669.1"/>
    <property type="molecule type" value="Genomic_DNA"/>
</dbReference>
<name>A0A699TH96_TANCI</name>
<reference evidence="2" key="1">
    <citation type="journal article" date="2019" name="Sci. Rep.">
        <title>Draft genome of Tanacetum cinerariifolium, the natural source of mosquito coil.</title>
        <authorList>
            <person name="Yamashiro T."/>
            <person name="Shiraishi A."/>
            <person name="Satake H."/>
            <person name="Nakayama K."/>
        </authorList>
    </citation>
    <scope>NUCLEOTIDE SEQUENCE</scope>
</reference>
<evidence type="ECO:0000256" key="1">
    <source>
        <dbReference type="SAM" id="MobiDB-lite"/>
    </source>
</evidence>